<name>A0ABR2FK85_9ROSI</name>
<evidence type="ECO:0000313" key="2">
    <source>
        <dbReference type="Proteomes" id="UP001472677"/>
    </source>
</evidence>
<gene>
    <name evidence="1" type="ORF">V6N12_071481</name>
</gene>
<proteinExistence type="predicted"/>
<dbReference type="EMBL" id="JBBPBM010000006">
    <property type="protein sequence ID" value="KAK8581250.1"/>
    <property type="molecule type" value="Genomic_DNA"/>
</dbReference>
<comment type="caution">
    <text evidence="1">The sequence shown here is derived from an EMBL/GenBank/DDBJ whole genome shotgun (WGS) entry which is preliminary data.</text>
</comment>
<sequence>MSRPEFIVRQRVCGDGIGATEMQQQEWNPEYNQRATYLLLSTSEEGTQGHRGQPICKKVHGPNQEGDHLYISAAESPPVSKFYQYKLNRQTEDNHCSEFPFQPKGYNLLRRSQEGKIFYLYEQQSASNWN</sequence>
<organism evidence="1 2">
    <name type="scientific">Hibiscus sabdariffa</name>
    <name type="common">roselle</name>
    <dbReference type="NCBI Taxonomy" id="183260"/>
    <lineage>
        <taxon>Eukaryota</taxon>
        <taxon>Viridiplantae</taxon>
        <taxon>Streptophyta</taxon>
        <taxon>Embryophyta</taxon>
        <taxon>Tracheophyta</taxon>
        <taxon>Spermatophyta</taxon>
        <taxon>Magnoliopsida</taxon>
        <taxon>eudicotyledons</taxon>
        <taxon>Gunneridae</taxon>
        <taxon>Pentapetalae</taxon>
        <taxon>rosids</taxon>
        <taxon>malvids</taxon>
        <taxon>Malvales</taxon>
        <taxon>Malvaceae</taxon>
        <taxon>Malvoideae</taxon>
        <taxon>Hibiscus</taxon>
    </lineage>
</organism>
<evidence type="ECO:0000313" key="1">
    <source>
        <dbReference type="EMBL" id="KAK8581250.1"/>
    </source>
</evidence>
<reference evidence="1 2" key="1">
    <citation type="journal article" date="2024" name="G3 (Bethesda)">
        <title>Genome assembly of Hibiscus sabdariffa L. provides insights into metabolisms of medicinal natural products.</title>
        <authorList>
            <person name="Kim T."/>
        </authorList>
    </citation>
    <scope>NUCLEOTIDE SEQUENCE [LARGE SCALE GENOMIC DNA]</scope>
    <source>
        <strain evidence="1">TK-2024</strain>
        <tissue evidence="1">Old leaves</tissue>
    </source>
</reference>
<dbReference type="Proteomes" id="UP001472677">
    <property type="component" value="Unassembled WGS sequence"/>
</dbReference>
<accession>A0ABR2FK85</accession>
<protein>
    <submittedName>
        <fullName evidence="1">Uncharacterized protein</fullName>
    </submittedName>
</protein>
<keyword evidence="2" id="KW-1185">Reference proteome</keyword>